<evidence type="ECO:0000313" key="2">
    <source>
        <dbReference type="Proteomes" id="UP000515570"/>
    </source>
</evidence>
<reference evidence="1 2" key="1">
    <citation type="submission" date="2020-07" db="EMBL/GenBank/DDBJ databases">
        <title>non toxigenic Corynebacterium sp. nov from a clinical source.</title>
        <authorList>
            <person name="Bernier A.-M."/>
            <person name="Bernard K."/>
        </authorList>
    </citation>
    <scope>NUCLEOTIDE SEQUENCE [LARGE SCALE GENOMIC DNA]</scope>
    <source>
        <strain evidence="2">NML 93-0612</strain>
    </source>
</reference>
<name>A0A7G5FIA5_9CORY</name>
<dbReference type="RefSeq" id="WP_182387155.1">
    <property type="nucleotide sequence ID" value="NZ_CP059833.1"/>
</dbReference>
<proteinExistence type="predicted"/>
<dbReference type="EMBL" id="CP059833">
    <property type="protein sequence ID" value="QMV86346.1"/>
    <property type="molecule type" value="Genomic_DNA"/>
</dbReference>
<evidence type="ECO:0008006" key="3">
    <source>
        <dbReference type="Google" id="ProtNLM"/>
    </source>
</evidence>
<dbReference type="AlphaFoldDB" id="A0A7G5FIA5"/>
<dbReference type="Proteomes" id="UP000515570">
    <property type="component" value="Chromosome"/>
</dbReference>
<sequence length="147" mass="16335">MFNQALIEHYREVAAKVLVMCKDINPRFPSPENNPNMANAWATVFSRYPVPAGAYYEAVVDFFAHDTEGEVPTAGQIVKHCKQVVARWESEPARRQQLTQWREARRDARDAAIAAGTFRGALATPSTSEPVGDLSPAGFMAILESKR</sequence>
<protein>
    <recommendedName>
        <fullName evidence="3">Replicative helicase inhibitor G39P N-terminal domain-containing protein</fullName>
    </recommendedName>
</protein>
<gene>
    <name evidence="1" type="ORF">HW450_06525</name>
</gene>
<keyword evidence="2" id="KW-1185">Reference proteome</keyword>
<accession>A0A7G5FIA5</accession>
<evidence type="ECO:0000313" key="1">
    <source>
        <dbReference type="EMBL" id="QMV86346.1"/>
    </source>
</evidence>
<organism evidence="1 2">
    <name type="scientific">Corynebacterium hindlerae</name>
    <dbReference type="NCBI Taxonomy" id="699041"/>
    <lineage>
        <taxon>Bacteria</taxon>
        <taxon>Bacillati</taxon>
        <taxon>Actinomycetota</taxon>
        <taxon>Actinomycetes</taxon>
        <taxon>Mycobacteriales</taxon>
        <taxon>Corynebacteriaceae</taxon>
        <taxon>Corynebacterium</taxon>
    </lineage>
</organism>